<feature type="transmembrane region" description="Helical" evidence="7">
    <location>
        <begin position="44"/>
        <end position="64"/>
    </location>
</feature>
<reference evidence="9" key="1">
    <citation type="journal article" date="2019" name="Int. J. Syst. Evol. Microbiol.">
        <title>The Global Catalogue of Microorganisms (GCM) 10K type strain sequencing project: providing services to taxonomists for standard genome sequencing and annotation.</title>
        <authorList>
            <consortium name="The Broad Institute Genomics Platform"/>
            <consortium name="The Broad Institute Genome Sequencing Center for Infectious Disease"/>
            <person name="Wu L."/>
            <person name="Ma J."/>
        </authorList>
    </citation>
    <scope>NUCLEOTIDE SEQUENCE [LARGE SCALE GENOMIC DNA]</scope>
    <source>
        <strain evidence="9">JCM 16545</strain>
    </source>
</reference>
<feature type="transmembrane region" description="Helical" evidence="7">
    <location>
        <begin position="6"/>
        <end position="32"/>
    </location>
</feature>
<evidence type="ECO:0000313" key="8">
    <source>
        <dbReference type="EMBL" id="MFD2065663.1"/>
    </source>
</evidence>
<feature type="transmembrane region" description="Helical" evidence="7">
    <location>
        <begin position="232"/>
        <end position="249"/>
    </location>
</feature>
<keyword evidence="9" id="KW-1185">Reference proteome</keyword>
<evidence type="ECO:0000256" key="3">
    <source>
        <dbReference type="ARBA" id="ARBA00022475"/>
    </source>
</evidence>
<keyword evidence="6 7" id="KW-0472">Membrane</keyword>
<feature type="transmembrane region" description="Helical" evidence="7">
    <location>
        <begin position="301"/>
        <end position="323"/>
    </location>
</feature>
<feature type="transmembrane region" description="Helical" evidence="7">
    <location>
        <begin position="111"/>
        <end position="135"/>
    </location>
</feature>
<name>A0ABW4WSJ6_9BACT</name>
<keyword evidence="5 7" id="KW-1133">Transmembrane helix</keyword>
<comment type="subcellular location">
    <subcellularLocation>
        <location evidence="1">Cell membrane</location>
        <topology evidence="1">Multi-pass membrane protein</topology>
    </subcellularLocation>
</comment>
<feature type="transmembrane region" description="Helical" evidence="7">
    <location>
        <begin position="192"/>
        <end position="212"/>
    </location>
</feature>
<dbReference type="PANTHER" id="PTHR43141:SF4">
    <property type="entry name" value="CYTOCHROME BD2 SUBUNIT II"/>
    <property type="match status" value="1"/>
</dbReference>
<evidence type="ECO:0000256" key="7">
    <source>
        <dbReference type="SAM" id="Phobius"/>
    </source>
</evidence>
<protein>
    <submittedName>
        <fullName evidence="8">Cytochrome d ubiquinol oxidase subunit II</fullName>
    </submittedName>
</protein>
<dbReference type="PANTHER" id="PTHR43141">
    <property type="entry name" value="CYTOCHROME BD2 SUBUNIT II"/>
    <property type="match status" value="1"/>
</dbReference>
<proteinExistence type="inferred from homology"/>
<feature type="transmembrane region" description="Helical" evidence="7">
    <location>
        <begin position="261"/>
        <end position="281"/>
    </location>
</feature>
<dbReference type="Pfam" id="PF02322">
    <property type="entry name" value="Cyt_bd_oxida_II"/>
    <property type="match status" value="1"/>
</dbReference>
<sequence>MLQIIIIILGVSFILYTLLGGADFGAGIVETFAGKEGEKTISKAIAPVWEANHVWLILAIVIIFTGFPQVYSTISVSLHIPLMVVLIGIVLRGSSFTFRHYDVADDNTHKYYTAFFKVSSFITPVFLGITLGAMILGNITLSNSGSFYEQFIRPWFNVFCLVMGLFSASLFGYIAAVFLIGEARHSTEQKRYISLSKIFLLLTFVMGVLVFAAAEFENHNLFNEFFKSRLSITAFSLVVLLIPVVFYLFNHPNIAYLRAAISLQVALIMFGWFAIQFPILVYEKNGNHLTFYNTQAPYATLYQLLIALFVGLVLVIPAFYFLFKVFKKSNGQNVNP</sequence>
<dbReference type="Proteomes" id="UP001597369">
    <property type="component" value="Unassembled WGS sequence"/>
</dbReference>
<feature type="transmembrane region" description="Helical" evidence="7">
    <location>
        <begin position="155"/>
        <end position="180"/>
    </location>
</feature>
<evidence type="ECO:0000256" key="5">
    <source>
        <dbReference type="ARBA" id="ARBA00022989"/>
    </source>
</evidence>
<accession>A0ABW4WSJ6</accession>
<evidence type="ECO:0000256" key="2">
    <source>
        <dbReference type="ARBA" id="ARBA00007543"/>
    </source>
</evidence>
<feature type="transmembrane region" description="Helical" evidence="7">
    <location>
        <begin position="70"/>
        <end position="91"/>
    </location>
</feature>
<organism evidence="8 9">
    <name type="scientific">Pontibacter silvestris</name>
    <dbReference type="NCBI Taxonomy" id="2305183"/>
    <lineage>
        <taxon>Bacteria</taxon>
        <taxon>Pseudomonadati</taxon>
        <taxon>Bacteroidota</taxon>
        <taxon>Cytophagia</taxon>
        <taxon>Cytophagales</taxon>
        <taxon>Hymenobacteraceae</taxon>
        <taxon>Pontibacter</taxon>
    </lineage>
</organism>
<gene>
    <name evidence="8" type="ORF">ACFSKU_02110</name>
</gene>
<dbReference type="RefSeq" id="WP_229961957.1">
    <property type="nucleotide sequence ID" value="NZ_JAJJWI010000017.1"/>
</dbReference>
<dbReference type="InterPro" id="IPR003317">
    <property type="entry name" value="Cyt-d_oxidase_su2"/>
</dbReference>
<comment type="caution">
    <text evidence="8">The sequence shown here is derived from an EMBL/GenBank/DDBJ whole genome shotgun (WGS) entry which is preliminary data.</text>
</comment>
<comment type="similarity">
    <text evidence="2">Belongs to the cytochrome ubiquinol oxidase subunit 2 family.</text>
</comment>
<evidence type="ECO:0000256" key="6">
    <source>
        <dbReference type="ARBA" id="ARBA00023136"/>
    </source>
</evidence>
<evidence type="ECO:0000256" key="1">
    <source>
        <dbReference type="ARBA" id="ARBA00004651"/>
    </source>
</evidence>
<keyword evidence="3" id="KW-1003">Cell membrane</keyword>
<keyword evidence="4 7" id="KW-0812">Transmembrane</keyword>
<dbReference type="EMBL" id="JBHUHV010000004">
    <property type="protein sequence ID" value="MFD2065663.1"/>
    <property type="molecule type" value="Genomic_DNA"/>
</dbReference>
<evidence type="ECO:0000313" key="9">
    <source>
        <dbReference type="Proteomes" id="UP001597369"/>
    </source>
</evidence>
<evidence type="ECO:0000256" key="4">
    <source>
        <dbReference type="ARBA" id="ARBA00022692"/>
    </source>
</evidence>